<organism evidence="2">
    <name type="scientific">Phrynocephalus mystaceus</name>
    <name type="common">Secret toadhead agama</name>
    <name type="synonym">Lacerta mystacea</name>
    <dbReference type="NCBI Taxonomy" id="116118"/>
    <lineage>
        <taxon>Eukaryota</taxon>
        <taxon>Metazoa</taxon>
        <taxon>Chordata</taxon>
        <taxon>Craniata</taxon>
        <taxon>Vertebrata</taxon>
        <taxon>Euteleostomi</taxon>
        <taxon>Lepidosauria</taxon>
        <taxon>Squamata</taxon>
        <taxon>Bifurcata</taxon>
        <taxon>Unidentata</taxon>
        <taxon>Episquamata</taxon>
        <taxon>Toxicofera</taxon>
        <taxon>Iguania</taxon>
        <taxon>Acrodonta</taxon>
        <taxon>Agamidae</taxon>
        <taxon>Agaminae</taxon>
        <taxon>Phrynocephalus</taxon>
    </lineage>
</organism>
<accession>F8UJM4</accession>
<feature type="compositionally biased region" description="Acidic residues" evidence="1">
    <location>
        <begin position="102"/>
        <end position="117"/>
    </location>
</feature>
<proteinExistence type="predicted"/>
<feature type="non-terminal residue" evidence="2">
    <location>
        <position position="1"/>
    </location>
</feature>
<sequence length="300" mass="32705">EEEEEEEPAVKAEAKRDGKKQTAAEVKDKNQDQKVEGCKAVQEKARDEEKLHKQKVVSEKAAGPASPAHQHSKDDVRPSSSAHDPRLDKNVGASESVGAAEAENDSEGEVNQMDDMDICTPDHNSPVKADVEVSPVSVKVNVQEIKMNKNTKVHNSEMEHAKPGHEIKEGTGAKESSERTQPPTIAAAVEGVLKSETAGHAQGSAVDHKWKPLQGVGNLHAAAAVEPRNPASESKPPGLRIEIKSKNKIRPGSLFDEVRKTARLNRRPRYRESSSEEDSPTPENSPSRSRTRSRSKSEPK</sequence>
<feature type="compositionally biased region" description="Low complexity" evidence="1">
    <location>
        <begin position="91"/>
        <end position="101"/>
    </location>
</feature>
<reference evidence="2" key="1">
    <citation type="journal article" date="2011" name="Mol. Phylogenet. Evol.">
        <title>Phylogeny of iguanian lizards inferred from 29 nuclear loci, and a comparison of concatenated and species-tree approaches for an ancient, rapid radiation.</title>
        <authorList>
            <person name="Townsend T.M."/>
            <person name="Mulcahy D.G."/>
            <person name="Noonan B.P."/>
            <person name="Sites J.W.Jr."/>
            <person name="Kuczynski C.A."/>
            <person name="Wiens J.J."/>
            <person name="Reeder T.W."/>
        </authorList>
    </citation>
    <scope>NUCLEOTIDE SEQUENCE</scope>
</reference>
<dbReference type="EMBL" id="JF806168">
    <property type="protein sequence ID" value="AEI16975.1"/>
    <property type="molecule type" value="Genomic_DNA"/>
</dbReference>
<feature type="compositionally biased region" description="Basic and acidic residues" evidence="1">
    <location>
        <begin position="8"/>
        <end position="51"/>
    </location>
</feature>
<feature type="compositionally biased region" description="Basic and acidic residues" evidence="1">
    <location>
        <begin position="154"/>
        <end position="178"/>
    </location>
</feature>
<feature type="compositionally biased region" description="Basic and acidic residues" evidence="1">
    <location>
        <begin position="71"/>
        <end position="89"/>
    </location>
</feature>
<feature type="compositionally biased region" description="Low complexity" evidence="1">
    <location>
        <begin position="132"/>
        <end position="142"/>
    </location>
</feature>
<gene>
    <name evidence="2" type="primary">NKTR</name>
</gene>
<feature type="region of interest" description="Disordered" evidence="1">
    <location>
        <begin position="193"/>
        <end position="212"/>
    </location>
</feature>
<evidence type="ECO:0000256" key="1">
    <source>
        <dbReference type="SAM" id="MobiDB-lite"/>
    </source>
</evidence>
<name>F8UJM4_PHRMY</name>
<evidence type="ECO:0000313" key="2">
    <source>
        <dbReference type="EMBL" id="AEI16975.1"/>
    </source>
</evidence>
<protein>
    <submittedName>
        <fullName evidence="2">Natural killer-tumor recognition protein</fullName>
    </submittedName>
</protein>
<feature type="non-terminal residue" evidence="2">
    <location>
        <position position="300"/>
    </location>
</feature>
<dbReference type="AlphaFoldDB" id="F8UJM4"/>
<feature type="region of interest" description="Disordered" evidence="1">
    <location>
        <begin position="1"/>
        <end position="182"/>
    </location>
</feature>
<feature type="region of interest" description="Disordered" evidence="1">
    <location>
        <begin position="221"/>
        <end position="300"/>
    </location>
</feature>